<protein>
    <recommendedName>
        <fullName evidence="7">NADPH-dependent 1-acyldihydroxyacetone phosphate reductase</fullName>
    </recommendedName>
</protein>
<dbReference type="PRINTS" id="PR00080">
    <property type="entry name" value="SDRFAMILY"/>
</dbReference>
<proteinExistence type="inferred from homology"/>
<evidence type="ECO:0000313" key="6">
    <source>
        <dbReference type="Proteomes" id="UP001286456"/>
    </source>
</evidence>
<dbReference type="GO" id="GO:0019433">
    <property type="term" value="P:triglyceride catabolic process"/>
    <property type="evidence" value="ECO:0007669"/>
    <property type="project" value="TreeGrafter"/>
</dbReference>
<dbReference type="EMBL" id="JAUEPO010000004">
    <property type="protein sequence ID" value="KAK3324395.1"/>
    <property type="molecule type" value="Genomic_DNA"/>
</dbReference>
<evidence type="ECO:0000256" key="1">
    <source>
        <dbReference type="ARBA" id="ARBA00006484"/>
    </source>
</evidence>
<dbReference type="PANTHER" id="PTHR44169:SF6">
    <property type="entry name" value="NADPH-DEPENDENT 1-ACYLDIHYDROXYACETONE PHOSPHATE REDUCTASE"/>
    <property type="match status" value="1"/>
</dbReference>
<evidence type="ECO:0000256" key="2">
    <source>
        <dbReference type="ARBA" id="ARBA00022857"/>
    </source>
</evidence>
<dbReference type="Pfam" id="PF00106">
    <property type="entry name" value="adh_short"/>
    <property type="match status" value="1"/>
</dbReference>
<dbReference type="GO" id="GO:0004806">
    <property type="term" value="F:triacylglycerol lipase activity"/>
    <property type="evidence" value="ECO:0007669"/>
    <property type="project" value="TreeGrafter"/>
</dbReference>
<dbReference type="PANTHER" id="PTHR44169">
    <property type="entry name" value="NADPH-DEPENDENT 1-ACYLDIHYDROXYACETONE PHOSPHATE REDUCTASE"/>
    <property type="match status" value="1"/>
</dbReference>
<dbReference type="PROSITE" id="PS00061">
    <property type="entry name" value="ADH_SHORT"/>
    <property type="match status" value="1"/>
</dbReference>
<reference evidence="5" key="1">
    <citation type="journal article" date="2023" name="Mol. Phylogenet. Evol.">
        <title>Genome-scale phylogeny and comparative genomics of the fungal order Sordariales.</title>
        <authorList>
            <person name="Hensen N."/>
            <person name="Bonometti L."/>
            <person name="Westerberg I."/>
            <person name="Brannstrom I.O."/>
            <person name="Guillou S."/>
            <person name="Cros-Aarteil S."/>
            <person name="Calhoun S."/>
            <person name="Haridas S."/>
            <person name="Kuo A."/>
            <person name="Mondo S."/>
            <person name="Pangilinan J."/>
            <person name="Riley R."/>
            <person name="LaButti K."/>
            <person name="Andreopoulos B."/>
            <person name="Lipzen A."/>
            <person name="Chen C."/>
            <person name="Yan M."/>
            <person name="Daum C."/>
            <person name="Ng V."/>
            <person name="Clum A."/>
            <person name="Steindorff A."/>
            <person name="Ohm R.A."/>
            <person name="Martin F."/>
            <person name="Silar P."/>
            <person name="Natvig D.O."/>
            <person name="Lalanne C."/>
            <person name="Gautier V."/>
            <person name="Ament-Velasquez S.L."/>
            <person name="Kruys A."/>
            <person name="Hutchinson M.I."/>
            <person name="Powell A.J."/>
            <person name="Barry K."/>
            <person name="Miller A.N."/>
            <person name="Grigoriev I.V."/>
            <person name="Debuchy R."/>
            <person name="Gladieux P."/>
            <person name="Hiltunen Thoren M."/>
            <person name="Johannesson H."/>
        </authorList>
    </citation>
    <scope>NUCLEOTIDE SEQUENCE</scope>
    <source>
        <strain evidence="5">SMH4131-1</strain>
    </source>
</reference>
<gene>
    <name evidence="5" type="ORF">B0T19DRAFT_359755</name>
</gene>
<dbReference type="Gene3D" id="3.40.50.720">
    <property type="entry name" value="NAD(P)-binding Rossmann-like Domain"/>
    <property type="match status" value="1"/>
</dbReference>
<dbReference type="PRINTS" id="PR00081">
    <property type="entry name" value="GDHRDH"/>
</dbReference>
<comment type="similarity">
    <text evidence="1 4">Belongs to the short-chain dehydrogenases/reductases (SDR) family.</text>
</comment>
<evidence type="ECO:0000256" key="3">
    <source>
        <dbReference type="ARBA" id="ARBA00023002"/>
    </source>
</evidence>
<dbReference type="GO" id="GO:0006654">
    <property type="term" value="P:phosphatidic acid biosynthetic process"/>
    <property type="evidence" value="ECO:0007669"/>
    <property type="project" value="TreeGrafter"/>
</dbReference>
<dbReference type="FunFam" id="3.40.50.720:FF:000261">
    <property type="entry name" value="NADPH-dependent 1-acyldihydroxyacetone phosphate reductase"/>
    <property type="match status" value="1"/>
</dbReference>
<dbReference type="Proteomes" id="UP001286456">
    <property type="component" value="Unassembled WGS sequence"/>
</dbReference>
<evidence type="ECO:0008006" key="7">
    <source>
        <dbReference type="Google" id="ProtNLM"/>
    </source>
</evidence>
<dbReference type="InterPro" id="IPR020904">
    <property type="entry name" value="Sc_DH/Rdtase_CS"/>
</dbReference>
<dbReference type="GO" id="GO:0000140">
    <property type="term" value="F:acylglycerone-phosphate reductase (NADP+) activity"/>
    <property type="evidence" value="ECO:0007669"/>
    <property type="project" value="TreeGrafter"/>
</dbReference>
<dbReference type="GO" id="GO:0005783">
    <property type="term" value="C:endoplasmic reticulum"/>
    <property type="evidence" value="ECO:0007669"/>
    <property type="project" value="TreeGrafter"/>
</dbReference>
<evidence type="ECO:0000256" key="4">
    <source>
        <dbReference type="RuleBase" id="RU000363"/>
    </source>
</evidence>
<accession>A0AAE0M9Y4</accession>
<comment type="caution">
    <text evidence="5">The sequence shown here is derived from an EMBL/GenBank/DDBJ whole genome shotgun (WGS) entry which is preliminary data.</text>
</comment>
<reference evidence="5" key="2">
    <citation type="submission" date="2023-06" db="EMBL/GenBank/DDBJ databases">
        <authorList>
            <consortium name="Lawrence Berkeley National Laboratory"/>
            <person name="Haridas S."/>
            <person name="Hensen N."/>
            <person name="Bonometti L."/>
            <person name="Westerberg I."/>
            <person name="Brannstrom I.O."/>
            <person name="Guillou S."/>
            <person name="Cros-Aarteil S."/>
            <person name="Calhoun S."/>
            <person name="Kuo A."/>
            <person name="Mondo S."/>
            <person name="Pangilinan J."/>
            <person name="Riley R."/>
            <person name="Labutti K."/>
            <person name="Andreopoulos B."/>
            <person name="Lipzen A."/>
            <person name="Chen C."/>
            <person name="Yanf M."/>
            <person name="Daum C."/>
            <person name="Ng V."/>
            <person name="Clum A."/>
            <person name="Steindorff A."/>
            <person name="Ohm R."/>
            <person name="Martin F."/>
            <person name="Silar P."/>
            <person name="Natvig D."/>
            <person name="Lalanne C."/>
            <person name="Gautier V."/>
            <person name="Ament-Velasquez S.L."/>
            <person name="Kruys A."/>
            <person name="Hutchinson M.I."/>
            <person name="Powell A.J."/>
            <person name="Barry K."/>
            <person name="Miller A.N."/>
            <person name="Grigoriev I.V."/>
            <person name="Debuchy R."/>
            <person name="Gladieux P."/>
            <person name="Thoren M.H."/>
            <person name="Johannesson H."/>
        </authorList>
    </citation>
    <scope>NUCLEOTIDE SEQUENCE</scope>
    <source>
        <strain evidence="5">SMH4131-1</strain>
    </source>
</reference>
<sequence>MRHPTLHAKHTCLYRSCTPGGIGHALAMEFHNKGLHVIATARNTAVLTEMGALGMSTVALDVTKADSIKTCHEEVAAITGGKLDILVNNAGRTHTHPATDIDMDDVRETFETNVFGVMAMCQAFADQLIAAKGLIINIASLAATTPYVFGSVYCATKGAVVSYSRTLRLELKPFGVRVMITMTGTVQSQIASKTHRTLPANSIYQRVKELFETRLTFSQNNGTVKTEDYARQLVAKALTFESPLLLRAWIGRPDWFWAGGWAKVIWLGTCLGEWVLDFGFYRKFNLGRLEQVLKEEAAQKKLV</sequence>
<organism evidence="5 6">
    <name type="scientific">Cercophora scortea</name>
    <dbReference type="NCBI Taxonomy" id="314031"/>
    <lineage>
        <taxon>Eukaryota</taxon>
        <taxon>Fungi</taxon>
        <taxon>Dikarya</taxon>
        <taxon>Ascomycota</taxon>
        <taxon>Pezizomycotina</taxon>
        <taxon>Sordariomycetes</taxon>
        <taxon>Sordariomycetidae</taxon>
        <taxon>Sordariales</taxon>
        <taxon>Lasiosphaeriaceae</taxon>
        <taxon>Cercophora</taxon>
    </lineage>
</organism>
<dbReference type="AlphaFoldDB" id="A0AAE0M9Y4"/>
<dbReference type="SUPFAM" id="SSF51735">
    <property type="entry name" value="NAD(P)-binding Rossmann-fold domains"/>
    <property type="match status" value="1"/>
</dbReference>
<evidence type="ECO:0000313" key="5">
    <source>
        <dbReference type="EMBL" id="KAK3324395.1"/>
    </source>
</evidence>
<keyword evidence="3" id="KW-0560">Oxidoreductase</keyword>
<name>A0AAE0M9Y4_9PEZI</name>
<dbReference type="GO" id="GO:0005811">
    <property type="term" value="C:lipid droplet"/>
    <property type="evidence" value="ECO:0007669"/>
    <property type="project" value="TreeGrafter"/>
</dbReference>
<dbReference type="InterPro" id="IPR002347">
    <property type="entry name" value="SDR_fam"/>
</dbReference>
<dbReference type="InterPro" id="IPR036291">
    <property type="entry name" value="NAD(P)-bd_dom_sf"/>
</dbReference>
<keyword evidence="2" id="KW-0521">NADP</keyword>
<keyword evidence="6" id="KW-1185">Reference proteome</keyword>